<reference evidence="2 3" key="1">
    <citation type="journal article" date="2016" name="Genome Biol. Evol.">
        <title>Draft genome sequence of an aflatoxigenic Aspergillus species, A. bombycis.</title>
        <authorList>
            <person name="Moore G.G."/>
            <person name="Mack B.M."/>
            <person name="Beltz S.B."/>
            <person name="Gilbert M.K."/>
        </authorList>
    </citation>
    <scope>NUCLEOTIDE SEQUENCE [LARGE SCALE GENOMIC DNA]</scope>
    <source>
        <strain evidence="3">NRRL 26010</strain>
    </source>
</reference>
<proteinExistence type="predicted"/>
<sequence>MKIISALLPLVLLRNVATAAPLNQNSELEVDMSPHGAGLALASLEKRADCHRILNKVYAAVTSAGFIIFVNGVTGITKRVCKIEGSEKCEDYADLISDGINLIWLAGAAYKHGSAAVSTGQELIDSAAGARRSVVNEDYTSLLLEGLSEYGFSYTSYENATLPASGLRARDDEPALVSRVVLRNLTSSENPRGHDVAIHHYDDGAGQLHLPTYGQSMGDSTGDSDLHKRFNGAGFKIAFTSRPTSTPNRSNEAAISKAIGHSWAQKAQANANEIIGFVKTSDKANFYYRIIPELQGFGTNYESVDVCGGMASYLVL</sequence>
<feature type="signal peptide" evidence="1">
    <location>
        <begin position="1"/>
        <end position="19"/>
    </location>
</feature>
<dbReference type="RefSeq" id="XP_022390259.1">
    <property type="nucleotide sequence ID" value="XM_022531723.1"/>
</dbReference>
<feature type="chain" id="PRO_5009534462" evidence="1">
    <location>
        <begin position="20"/>
        <end position="316"/>
    </location>
</feature>
<gene>
    <name evidence="2" type="ORF">ABOM_004594</name>
</gene>
<name>A0A1F8A474_9EURO</name>
<dbReference type="Proteomes" id="UP000179179">
    <property type="component" value="Unassembled WGS sequence"/>
</dbReference>
<protein>
    <submittedName>
        <fullName evidence="2">Uncharacterized protein</fullName>
    </submittedName>
</protein>
<dbReference type="AlphaFoldDB" id="A0A1F8A474"/>
<dbReference type="GeneID" id="34447984"/>
<dbReference type="EMBL" id="LYCR01000031">
    <property type="protein sequence ID" value="OGM46542.1"/>
    <property type="molecule type" value="Genomic_DNA"/>
</dbReference>
<evidence type="ECO:0000313" key="3">
    <source>
        <dbReference type="Proteomes" id="UP000179179"/>
    </source>
</evidence>
<accession>A0A1F8A474</accession>
<dbReference type="OrthoDB" id="4501789at2759"/>
<organism evidence="2 3">
    <name type="scientific">Aspergillus bombycis</name>
    <dbReference type="NCBI Taxonomy" id="109264"/>
    <lineage>
        <taxon>Eukaryota</taxon>
        <taxon>Fungi</taxon>
        <taxon>Dikarya</taxon>
        <taxon>Ascomycota</taxon>
        <taxon>Pezizomycotina</taxon>
        <taxon>Eurotiomycetes</taxon>
        <taxon>Eurotiomycetidae</taxon>
        <taxon>Eurotiales</taxon>
        <taxon>Aspergillaceae</taxon>
        <taxon>Aspergillus</taxon>
    </lineage>
</organism>
<evidence type="ECO:0000313" key="2">
    <source>
        <dbReference type="EMBL" id="OGM46542.1"/>
    </source>
</evidence>
<keyword evidence="3" id="KW-1185">Reference proteome</keyword>
<evidence type="ECO:0000256" key="1">
    <source>
        <dbReference type="SAM" id="SignalP"/>
    </source>
</evidence>
<comment type="caution">
    <text evidence="2">The sequence shown here is derived from an EMBL/GenBank/DDBJ whole genome shotgun (WGS) entry which is preliminary data.</text>
</comment>
<keyword evidence="1" id="KW-0732">Signal</keyword>